<feature type="zinc finger region" description="C3H1-type" evidence="4">
    <location>
        <begin position="259"/>
        <end position="287"/>
    </location>
</feature>
<feature type="domain" description="C3H1-type" evidence="6">
    <location>
        <begin position="203"/>
        <end position="230"/>
    </location>
</feature>
<dbReference type="InterPro" id="IPR036855">
    <property type="entry name" value="Znf_CCCH_sf"/>
</dbReference>
<dbReference type="STRING" id="2020962.A0A2N1JEH1"/>
<dbReference type="Gene3D" id="4.10.1000.10">
    <property type="entry name" value="Zinc finger, CCCH-type"/>
    <property type="match status" value="1"/>
</dbReference>
<keyword evidence="8" id="KW-1185">Reference proteome</keyword>
<dbReference type="Pfam" id="PF00642">
    <property type="entry name" value="zf-CCCH"/>
    <property type="match status" value="1"/>
</dbReference>
<dbReference type="Gene3D" id="3.30.1370.210">
    <property type="match status" value="1"/>
</dbReference>
<feature type="domain" description="C3H1-type" evidence="6">
    <location>
        <begin position="259"/>
        <end position="287"/>
    </location>
</feature>
<gene>
    <name evidence="7" type="ORF">MVES_000829</name>
</gene>
<evidence type="ECO:0000256" key="3">
    <source>
        <dbReference type="ARBA" id="ARBA00022833"/>
    </source>
</evidence>
<feature type="domain" description="C3H1-type" evidence="6">
    <location>
        <begin position="288"/>
        <end position="316"/>
    </location>
</feature>
<dbReference type="EMBL" id="KZ454988">
    <property type="protein sequence ID" value="PKI84951.1"/>
    <property type="molecule type" value="Genomic_DNA"/>
</dbReference>
<feature type="zinc finger region" description="C3H1-type" evidence="4">
    <location>
        <begin position="203"/>
        <end position="230"/>
    </location>
</feature>
<dbReference type="GO" id="GO:0005634">
    <property type="term" value="C:nucleus"/>
    <property type="evidence" value="ECO:0007669"/>
    <property type="project" value="TreeGrafter"/>
</dbReference>
<evidence type="ECO:0000256" key="2">
    <source>
        <dbReference type="ARBA" id="ARBA00022771"/>
    </source>
</evidence>
<protein>
    <recommendedName>
        <fullName evidence="6">C3H1-type domain-containing protein</fullName>
    </recommendedName>
</protein>
<dbReference type="SMART" id="SM00356">
    <property type="entry name" value="ZnF_C3H1"/>
    <property type="match status" value="3"/>
</dbReference>
<accession>A0A2N1JEH1</accession>
<keyword evidence="2 4" id="KW-0863">Zinc-finger</keyword>
<evidence type="ECO:0000313" key="7">
    <source>
        <dbReference type="EMBL" id="PKI84951.1"/>
    </source>
</evidence>
<keyword evidence="3 4" id="KW-0862">Zinc</keyword>
<evidence type="ECO:0000256" key="4">
    <source>
        <dbReference type="PROSITE-ProRule" id="PRU00723"/>
    </source>
</evidence>
<dbReference type="PROSITE" id="PS50103">
    <property type="entry name" value="ZF_C3H1"/>
    <property type="match status" value="3"/>
</dbReference>
<name>A0A2N1JEH1_9BASI</name>
<dbReference type="InterPro" id="IPR000571">
    <property type="entry name" value="Znf_CCCH"/>
</dbReference>
<keyword evidence="1 4" id="KW-0479">Metal-binding</keyword>
<dbReference type="SUPFAM" id="SSF90229">
    <property type="entry name" value="CCCH zinc finger"/>
    <property type="match status" value="3"/>
</dbReference>
<dbReference type="Proteomes" id="UP000232875">
    <property type="component" value="Unassembled WGS sequence"/>
</dbReference>
<dbReference type="GO" id="GO:0008270">
    <property type="term" value="F:zinc ion binding"/>
    <property type="evidence" value="ECO:0007669"/>
    <property type="project" value="UniProtKB-KW"/>
</dbReference>
<dbReference type="PANTHER" id="PTHR46156">
    <property type="entry name" value="CCCH ZINGC FINGER"/>
    <property type="match status" value="1"/>
</dbReference>
<dbReference type="PANTHER" id="PTHR46156:SF1">
    <property type="entry name" value="ZINC FINGER CCCH DOMAIN-CONTAINING PROTEIN 3"/>
    <property type="match status" value="1"/>
</dbReference>
<reference evidence="7 8" key="1">
    <citation type="submission" date="2017-10" db="EMBL/GenBank/DDBJ databases">
        <title>A novel species of cold-tolerant Malassezia isolated from bats.</title>
        <authorList>
            <person name="Lorch J.M."/>
            <person name="Palmer J.M."/>
            <person name="Vanderwolf K.J."/>
            <person name="Schmidt K.Z."/>
            <person name="Verant M.L."/>
            <person name="Weller T.J."/>
            <person name="Blehert D.S."/>
        </authorList>
    </citation>
    <scope>NUCLEOTIDE SEQUENCE [LARGE SCALE GENOMIC DNA]</scope>
    <source>
        <strain evidence="7 8">NWHC:44797-103</strain>
    </source>
</reference>
<dbReference type="AlphaFoldDB" id="A0A2N1JEH1"/>
<feature type="compositionally biased region" description="Basic residues" evidence="5">
    <location>
        <begin position="21"/>
        <end position="33"/>
    </location>
</feature>
<feature type="region of interest" description="Disordered" evidence="5">
    <location>
        <begin position="20"/>
        <end position="44"/>
    </location>
</feature>
<proteinExistence type="predicted"/>
<organism evidence="7 8">
    <name type="scientific">Malassezia vespertilionis</name>
    <dbReference type="NCBI Taxonomy" id="2020962"/>
    <lineage>
        <taxon>Eukaryota</taxon>
        <taxon>Fungi</taxon>
        <taxon>Dikarya</taxon>
        <taxon>Basidiomycota</taxon>
        <taxon>Ustilaginomycotina</taxon>
        <taxon>Malasseziomycetes</taxon>
        <taxon>Malasseziales</taxon>
        <taxon>Malasseziaceae</taxon>
        <taxon>Malassezia</taxon>
    </lineage>
</organism>
<sequence>MDSNQAALVSEIERLSSAIGRARRTRGYTRGRGRSAPTPSRHRSLVFTRESQLVANRSSPQQEWVKRRSNASMALVNASVYKPESSTPRPRPHFMPQKSVRRGDMGEVVVDGVTFVFDETGTKLVKKGSADAPQISTAQTSTTPLQTSVHGEDYVRTKRGNLINKKLVVERRATRAKALQAEHSATPAHTVGDVQSKLRPLHTPRALCNYYTRTGACRRGIACPFQHDPSKRAICPGVLKPTGCVHPRGACLLSHTPSAHSMPHCVHYLRTGTCRNGESCEYTHTRMAPDAPLCRPFSQLGWCDEGAACVQRHARECPDFSAQGACKSKGCRLAHVDRAAPDVPLEPGPDTLFVRDDSGAAEETRYFDEAPEPEQLHAETMHGSTKAFAQQRDFISLDDAPVSDTSDTE</sequence>
<evidence type="ECO:0000259" key="6">
    <source>
        <dbReference type="PROSITE" id="PS50103"/>
    </source>
</evidence>
<evidence type="ECO:0000256" key="5">
    <source>
        <dbReference type="SAM" id="MobiDB-lite"/>
    </source>
</evidence>
<feature type="zinc finger region" description="C3H1-type" evidence="4">
    <location>
        <begin position="288"/>
        <end position="316"/>
    </location>
</feature>
<dbReference type="OrthoDB" id="410307at2759"/>
<evidence type="ECO:0000313" key="8">
    <source>
        <dbReference type="Proteomes" id="UP000232875"/>
    </source>
</evidence>
<evidence type="ECO:0000256" key="1">
    <source>
        <dbReference type="ARBA" id="ARBA00022723"/>
    </source>
</evidence>